<dbReference type="PIRSF" id="PIRSF004869">
    <property type="entry name" value="PflX_prd"/>
    <property type="match status" value="1"/>
</dbReference>
<dbReference type="Pfam" id="PF04055">
    <property type="entry name" value="Radical_SAM"/>
    <property type="match status" value="1"/>
</dbReference>
<keyword evidence="2 5" id="KW-0479">Metal-binding</keyword>
<feature type="binding site" evidence="5">
    <location>
        <position position="67"/>
    </location>
    <ligand>
        <name>[4Fe-4S] cluster</name>
        <dbReference type="ChEBI" id="CHEBI:49883"/>
        <note>4Fe-4S-S-AdoMet</note>
    </ligand>
</feature>
<dbReference type="SFLD" id="SFLDS00029">
    <property type="entry name" value="Radical_SAM"/>
    <property type="match status" value="1"/>
</dbReference>
<feature type="binding site" evidence="5">
    <location>
        <position position="71"/>
    </location>
    <ligand>
        <name>[4Fe-4S] cluster</name>
        <dbReference type="ChEBI" id="CHEBI:49883"/>
        <note>4Fe-4S-S-AdoMet</note>
    </ligand>
</feature>
<dbReference type="PANTHER" id="PTHR43075">
    <property type="entry name" value="FORMATE LYASE ACTIVATING ENZYME, PUTATIVE (AFU_ORTHOLOGUE AFUA_2G15630)-RELATED"/>
    <property type="match status" value="1"/>
</dbReference>
<evidence type="ECO:0000313" key="7">
    <source>
        <dbReference type="EMBL" id="KUK23766.1"/>
    </source>
</evidence>
<protein>
    <submittedName>
        <fullName evidence="7">Radical SAM domain protein</fullName>
    </submittedName>
</protein>
<dbReference type="InterPro" id="IPR007197">
    <property type="entry name" value="rSAM"/>
</dbReference>
<evidence type="ECO:0000256" key="4">
    <source>
        <dbReference type="ARBA" id="ARBA00023014"/>
    </source>
</evidence>
<organism evidence="7 8">
    <name type="scientific">Thermotoga petrophila</name>
    <dbReference type="NCBI Taxonomy" id="93929"/>
    <lineage>
        <taxon>Bacteria</taxon>
        <taxon>Thermotogati</taxon>
        <taxon>Thermotogota</taxon>
        <taxon>Thermotogae</taxon>
        <taxon>Thermotogales</taxon>
        <taxon>Thermotogaceae</taxon>
        <taxon>Thermotoga</taxon>
    </lineage>
</organism>
<keyword evidence="3 5" id="KW-0408">Iron</keyword>
<dbReference type="InterPro" id="IPR013785">
    <property type="entry name" value="Aldolase_TIM"/>
</dbReference>
<keyword evidence="4 5" id="KW-0411">Iron-sulfur</keyword>
<comment type="cofactor">
    <cofactor evidence="5">
        <name>[4Fe-4S] cluster</name>
        <dbReference type="ChEBI" id="CHEBI:49883"/>
    </cofactor>
    <text evidence="5">Binds 1 [4Fe-4S] cluster. The cluster is coordinated with 3 cysteines and an exchangeable S-adenosyl-L-methionine.</text>
</comment>
<name>A0A117L334_9THEM</name>
<accession>A0A117L334</accession>
<reference evidence="7 8" key="1">
    <citation type="journal article" date="2015" name="MBio">
        <title>Genome-Resolved Metagenomic Analysis Reveals Roles for Candidate Phyla and Other Microbial Community Members in Biogeochemical Transformations in Oil Reservoirs.</title>
        <authorList>
            <person name="Hu P."/>
            <person name="Tom L."/>
            <person name="Singh A."/>
            <person name="Thomas B.C."/>
            <person name="Baker B.J."/>
            <person name="Piceno Y.M."/>
            <person name="Andersen G.L."/>
            <person name="Banfield J.F."/>
        </authorList>
    </citation>
    <scope>NUCLEOTIDE SEQUENCE [LARGE SCALE GENOMIC DNA]</scope>
    <source>
        <strain evidence="7">46_26</strain>
    </source>
</reference>
<dbReference type="AlphaFoldDB" id="A0A117L334"/>
<evidence type="ECO:0000256" key="1">
    <source>
        <dbReference type="ARBA" id="ARBA00022691"/>
    </source>
</evidence>
<dbReference type="PATRIC" id="fig|93930.3.peg.635"/>
<dbReference type="PANTHER" id="PTHR43075:SF1">
    <property type="entry name" value="FORMATE LYASE ACTIVATING ENZYME, PUTATIVE (AFU_ORTHOLOGUE AFUA_2G15630)-RELATED"/>
    <property type="match status" value="1"/>
</dbReference>
<dbReference type="GO" id="GO:0046872">
    <property type="term" value="F:metal ion binding"/>
    <property type="evidence" value="ECO:0007669"/>
    <property type="project" value="UniProtKB-KW"/>
</dbReference>
<evidence type="ECO:0000256" key="5">
    <source>
        <dbReference type="PIRSR" id="PIRSR004869-50"/>
    </source>
</evidence>
<evidence type="ECO:0000313" key="8">
    <source>
        <dbReference type="Proteomes" id="UP000058636"/>
    </source>
</evidence>
<dbReference type="InterPro" id="IPR040085">
    <property type="entry name" value="MJ0674-like"/>
</dbReference>
<dbReference type="GO" id="GO:0051536">
    <property type="term" value="F:iron-sulfur cluster binding"/>
    <property type="evidence" value="ECO:0007669"/>
    <property type="project" value="UniProtKB-KW"/>
</dbReference>
<dbReference type="EMBL" id="LGFG01000004">
    <property type="protein sequence ID" value="KUK23766.1"/>
    <property type="molecule type" value="Genomic_DNA"/>
</dbReference>
<dbReference type="Gene3D" id="3.20.20.70">
    <property type="entry name" value="Aldolase class I"/>
    <property type="match status" value="1"/>
</dbReference>
<sequence>MKSELFYKKLERCDLCPRNCGVNRLKGEKGACGVANSPVVSSWGPHFGEERILVGRGGSGTVFFTYCNLKCVYCQNYEISQLGIGKEITVEDLLRIFTELQDMGVENLNLVTPTHQIPFIVDALERMEREIPVVYNCGGYESVDTIISLEGFVDIYMPDFKYSDPELGEKLSGVKDYPRFALEALKVMIDQMGEPVIRNGVMKKGVLVRHLVLPGFLENSFGVIDLLSTLEPKPLVNIMAQFYPAYRAKEYGLDRFITRDEYLKVVEYAKKKKLNLIEVERWLRWL</sequence>
<gene>
    <name evidence="7" type="ORF">XD57_0112</name>
</gene>
<evidence type="ECO:0000256" key="3">
    <source>
        <dbReference type="ARBA" id="ARBA00023004"/>
    </source>
</evidence>
<keyword evidence="1 5" id="KW-0949">S-adenosyl-L-methionine</keyword>
<feature type="domain" description="Radical SAM core" evidence="6">
    <location>
        <begin position="62"/>
        <end position="201"/>
    </location>
</feature>
<dbReference type="SFLD" id="SFLDG01099">
    <property type="entry name" value="Uncharacterised_Radical_SAM_Su"/>
    <property type="match status" value="1"/>
</dbReference>
<dbReference type="InterPro" id="IPR058240">
    <property type="entry name" value="rSAM_sf"/>
</dbReference>
<feature type="binding site" evidence="5">
    <location>
        <position position="74"/>
    </location>
    <ligand>
        <name>[4Fe-4S] cluster</name>
        <dbReference type="ChEBI" id="CHEBI:49883"/>
        <note>4Fe-4S-S-AdoMet</note>
    </ligand>
</feature>
<evidence type="ECO:0000259" key="6">
    <source>
        <dbReference type="Pfam" id="PF04055"/>
    </source>
</evidence>
<dbReference type="CDD" id="cd01335">
    <property type="entry name" value="Radical_SAM"/>
    <property type="match status" value="1"/>
</dbReference>
<proteinExistence type="predicted"/>
<comment type="caution">
    <text evidence="7">The sequence shown here is derived from an EMBL/GenBank/DDBJ whole genome shotgun (WGS) entry which is preliminary data.</text>
</comment>
<evidence type="ECO:0000256" key="2">
    <source>
        <dbReference type="ARBA" id="ARBA00022723"/>
    </source>
</evidence>
<dbReference type="Proteomes" id="UP000058636">
    <property type="component" value="Unassembled WGS sequence"/>
</dbReference>
<dbReference type="GO" id="GO:0003824">
    <property type="term" value="F:catalytic activity"/>
    <property type="evidence" value="ECO:0007669"/>
    <property type="project" value="InterPro"/>
</dbReference>
<dbReference type="InterPro" id="IPR016431">
    <property type="entry name" value="Pyrv-formate_lyase-activ_prd"/>
</dbReference>
<dbReference type="SUPFAM" id="SSF102114">
    <property type="entry name" value="Radical SAM enzymes"/>
    <property type="match status" value="1"/>
</dbReference>